<protein>
    <submittedName>
        <fullName evidence="2">Uncharacterized protein</fullName>
    </submittedName>
</protein>
<name>A0A968G7G7_9SPIO</name>
<proteinExistence type="predicted"/>
<dbReference type="EMBL" id="JAATLJ010000001">
    <property type="protein sequence ID" value="NIZ39993.1"/>
    <property type="molecule type" value="Genomic_DNA"/>
</dbReference>
<dbReference type="AlphaFoldDB" id="A0A968G7G7"/>
<comment type="caution">
    <text evidence="2">The sequence shown here is derived from an EMBL/GenBank/DDBJ whole genome shotgun (WGS) entry which is preliminary data.</text>
</comment>
<keyword evidence="1" id="KW-0472">Membrane</keyword>
<evidence type="ECO:0000313" key="2">
    <source>
        <dbReference type="EMBL" id="NIZ39993.1"/>
    </source>
</evidence>
<reference evidence="2 3" key="1">
    <citation type="submission" date="2020-03" db="EMBL/GenBank/DDBJ databases">
        <title>Spirochaetal bacteria isolated from arthropods constitute a novel genus Entomospira genus novum within the order Spirochaetales.</title>
        <authorList>
            <person name="Grana-Miraglia L."/>
            <person name="Sikutova S."/>
            <person name="Fingerle V."/>
            <person name="Sing A."/>
            <person name="Castillo-Ramirez S."/>
            <person name="Margos G."/>
            <person name="Rudolf I."/>
        </authorList>
    </citation>
    <scope>NUCLEOTIDE SEQUENCE [LARGE SCALE GENOMIC DNA]</scope>
    <source>
        <strain evidence="2 3">BR193</strain>
    </source>
</reference>
<dbReference type="Proteomes" id="UP000711995">
    <property type="component" value="Unassembled WGS sequence"/>
</dbReference>
<feature type="transmembrane region" description="Helical" evidence="1">
    <location>
        <begin position="51"/>
        <end position="70"/>
    </location>
</feature>
<evidence type="ECO:0000256" key="1">
    <source>
        <dbReference type="SAM" id="Phobius"/>
    </source>
</evidence>
<evidence type="ECO:0000313" key="3">
    <source>
        <dbReference type="Proteomes" id="UP000711995"/>
    </source>
</evidence>
<accession>A0A968G7G7</accession>
<keyword evidence="1" id="KW-1133">Transmembrane helix</keyword>
<keyword evidence="1" id="KW-0812">Transmembrane</keyword>
<gene>
    <name evidence="2" type="ORF">HCT14_00460</name>
</gene>
<organism evidence="2 3">
    <name type="scientific">Entomospira entomophila</name>
    <dbReference type="NCBI Taxonomy" id="2719988"/>
    <lineage>
        <taxon>Bacteria</taxon>
        <taxon>Pseudomonadati</taxon>
        <taxon>Spirochaetota</taxon>
        <taxon>Spirochaetia</taxon>
        <taxon>Spirochaetales</taxon>
        <taxon>Spirochaetaceae</taxon>
        <taxon>Entomospira</taxon>
    </lineage>
</organism>
<keyword evidence="3" id="KW-1185">Reference proteome</keyword>
<feature type="transmembrane region" description="Helical" evidence="1">
    <location>
        <begin position="22"/>
        <end position="39"/>
    </location>
</feature>
<sequence>MAREHQASVKEPTSPFIIKANLLYRLFYFSPVLVFLWIIPSMQQVASSIEWQIYFFSLFLIITLALNAGVRPLVKIEGITIMFYHTISGRLLFAYLPDIRYVEVKRHLLTIHQRKGSALNSPVLSQRSLRMTLQELERHHIPIIYLQHHQKH</sequence>
<dbReference type="RefSeq" id="WP_167699602.1">
    <property type="nucleotide sequence ID" value="NZ_CP118174.1"/>
</dbReference>